<proteinExistence type="predicted"/>
<evidence type="ECO:0000313" key="5">
    <source>
        <dbReference type="Proteomes" id="UP000825729"/>
    </source>
</evidence>
<feature type="region of interest" description="Disordered" evidence="3">
    <location>
        <begin position="119"/>
        <end position="147"/>
    </location>
</feature>
<accession>A0AAV7E677</accession>
<evidence type="ECO:0000313" key="4">
    <source>
        <dbReference type="EMBL" id="KAG9442962.1"/>
    </source>
</evidence>
<dbReference type="PROSITE" id="PS51375">
    <property type="entry name" value="PPR"/>
    <property type="match status" value="1"/>
</dbReference>
<sequence length="500" mass="56910">MVYAVQTHHVYPIGGVQLQIPHRCGCLKNPSKLILTVSALARPIMAAAAHSKKPKNLRFPRRAKVPPEPNTPTFTKKRTPRENASETNSDYMQGREEEDDPTWSPDEIEAISSLFRGRIPQKPGKAAKPRPLPLPLPYKIRPMGYPTPKRHIREVSRLRLSSRSSFSSRVYKDPQKLVGIAREISRLPSETDVAQVLDRWLGFLRKGSLSMTIRELGHMGLPERALQTFCWAQKQSQFYPDDRILASTVEILARTKGLKKPIDLEKFVNSASRTVIEAMARGLIRAGSFHLARKLLLIAKDNNRTLGAGIHAKLILELGKDPDRHRLVSALLDELGEREDLDLKQQDCTAIMKVCIRLGKFEAVESLFSWYKELGNDPSLVMYTTVVHSRYCEKKYREALMLVWEIEELNFTLDLPAYRVVIRLCVALGDLSRAARYFSKMKEAGFSPPYDIYRDMLKIYVSSGMRTKVEEVRKEVEMGEFNLDKEMLSLLSDMKGSKTS</sequence>
<reference evidence="4 5" key="1">
    <citation type="submission" date="2021-07" db="EMBL/GenBank/DDBJ databases">
        <title>The Aristolochia fimbriata genome: insights into angiosperm evolution, floral development and chemical biosynthesis.</title>
        <authorList>
            <person name="Jiao Y."/>
        </authorList>
    </citation>
    <scope>NUCLEOTIDE SEQUENCE [LARGE SCALE GENOMIC DNA]</scope>
    <source>
        <strain evidence="4">IBCAS-2021</strain>
        <tissue evidence="4">Leaf</tissue>
    </source>
</reference>
<evidence type="ECO:0000256" key="3">
    <source>
        <dbReference type="SAM" id="MobiDB-lite"/>
    </source>
</evidence>
<comment type="caution">
    <text evidence="4">The sequence shown here is derived from an EMBL/GenBank/DDBJ whole genome shotgun (WGS) entry which is preliminary data.</text>
</comment>
<feature type="region of interest" description="Disordered" evidence="3">
    <location>
        <begin position="49"/>
        <end position="104"/>
    </location>
</feature>
<protein>
    <recommendedName>
        <fullName evidence="6">Pentatricopeptide repeat-containing protein</fullName>
    </recommendedName>
</protein>
<evidence type="ECO:0008006" key="6">
    <source>
        <dbReference type="Google" id="ProtNLM"/>
    </source>
</evidence>
<gene>
    <name evidence="4" type="ORF">H6P81_018816</name>
</gene>
<dbReference type="NCBIfam" id="TIGR00756">
    <property type="entry name" value="PPR"/>
    <property type="match status" value="1"/>
</dbReference>
<dbReference type="InterPro" id="IPR002885">
    <property type="entry name" value="PPR_rpt"/>
</dbReference>
<keyword evidence="5" id="KW-1185">Reference proteome</keyword>
<evidence type="ECO:0000256" key="2">
    <source>
        <dbReference type="PROSITE-ProRule" id="PRU00708"/>
    </source>
</evidence>
<dbReference type="PANTHER" id="PTHR47930:SF2">
    <property type="entry name" value="PENTATRICOPEPTIDE REPEAT PROTEIN (AFU_ORTHOLOGUE AFUA_8G04250)"/>
    <property type="match status" value="1"/>
</dbReference>
<dbReference type="InterPro" id="IPR011990">
    <property type="entry name" value="TPR-like_helical_dom_sf"/>
</dbReference>
<dbReference type="Gene3D" id="1.25.40.10">
    <property type="entry name" value="Tetratricopeptide repeat domain"/>
    <property type="match status" value="2"/>
</dbReference>
<dbReference type="PANTHER" id="PTHR47930">
    <property type="entry name" value="YALI0C12947P"/>
    <property type="match status" value="1"/>
</dbReference>
<name>A0AAV7E677_ARIFI</name>
<dbReference type="AlphaFoldDB" id="A0AAV7E677"/>
<dbReference type="Proteomes" id="UP000825729">
    <property type="component" value="Unassembled WGS sequence"/>
</dbReference>
<dbReference type="Pfam" id="PF13812">
    <property type="entry name" value="PPR_3"/>
    <property type="match status" value="1"/>
</dbReference>
<feature type="compositionally biased region" description="Basic residues" evidence="3">
    <location>
        <begin position="50"/>
        <end position="64"/>
    </location>
</feature>
<dbReference type="EMBL" id="JAINDJ010000007">
    <property type="protein sequence ID" value="KAG9442962.1"/>
    <property type="molecule type" value="Genomic_DNA"/>
</dbReference>
<feature type="repeat" description="PPR" evidence="2">
    <location>
        <begin position="414"/>
        <end position="448"/>
    </location>
</feature>
<organism evidence="4 5">
    <name type="scientific">Aristolochia fimbriata</name>
    <name type="common">White veined hardy Dutchman's pipe vine</name>
    <dbReference type="NCBI Taxonomy" id="158543"/>
    <lineage>
        <taxon>Eukaryota</taxon>
        <taxon>Viridiplantae</taxon>
        <taxon>Streptophyta</taxon>
        <taxon>Embryophyta</taxon>
        <taxon>Tracheophyta</taxon>
        <taxon>Spermatophyta</taxon>
        <taxon>Magnoliopsida</taxon>
        <taxon>Magnoliidae</taxon>
        <taxon>Piperales</taxon>
        <taxon>Aristolochiaceae</taxon>
        <taxon>Aristolochia</taxon>
    </lineage>
</organism>
<evidence type="ECO:0000256" key="1">
    <source>
        <dbReference type="ARBA" id="ARBA00022737"/>
    </source>
</evidence>
<keyword evidence="1" id="KW-0677">Repeat</keyword>